<evidence type="ECO:0000259" key="2">
    <source>
        <dbReference type="Pfam" id="PF08241"/>
    </source>
</evidence>
<reference evidence="4" key="1">
    <citation type="journal article" date="2019" name="Int. J. Syst. Evol. Microbiol.">
        <title>The Global Catalogue of Microorganisms (GCM) 10K type strain sequencing project: providing services to taxonomists for standard genome sequencing and annotation.</title>
        <authorList>
            <consortium name="The Broad Institute Genomics Platform"/>
            <consortium name="The Broad Institute Genome Sequencing Center for Infectious Disease"/>
            <person name="Wu L."/>
            <person name="Ma J."/>
        </authorList>
    </citation>
    <scope>NUCLEOTIDE SEQUENCE [LARGE SCALE GENOMIC DNA]</scope>
    <source>
        <strain evidence="4">NBRC 102030</strain>
    </source>
</reference>
<dbReference type="SUPFAM" id="SSF53335">
    <property type="entry name" value="S-adenosyl-L-methionine-dependent methyltransferases"/>
    <property type="match status" value="1"/>
</dbReference>
<dbReference type="Proteomes" id="UP001157046">
    <property type="component" value="Unassembled WGS sequence"/>
</dbReference>
<sequence>MSHFCSDLKPKQWDDLPNGAALQQAVAEHLENWWPRVFGYHLLKLGPLSAALSSMASPVAHHFSLSSSQDASITGDFCHLPLQNGVIDAVVMSLLLEFEPDPYRILRETDRVLIAGGYLFIVGFNPLSPLFLGKLWPKYQDCLPWNGRFFMPSRVQDWLGLLGYQVVADERLVYHPLIGEFTQGRFFQQSLASWLPSAGSLYVIVARKLESPLTPIRDKRKMRQTNWSTAPTAGCAEHLSDNLSKPLSEHTE</sequence>
<evidence type="ECO:0000313" key="4">
    <source>
        <dbReference type="Proteomes" id="UP001157046"/>
    </source>
</evidence>
<name>A0ABQ6J2H6_9GAMM</name>
<organism evidence="3 4">
    <name type="scientific">Shewanella glacialipiscicola</name>
    <dbReference type="NCBI Taxonomy" id="614069"/>
    <lineage>
        <taxon>Bacteria</taxon>
        <taxon>Pseudomonadati</taxon>
        <taxon>Pseudomonadota</taxon>
        <taxon>Gammaproteobacteria</taxon>
        <taxon>Alteromonadales</taxon>
        <taxon>Shewanellaceae</taxon>
        <taxon>Shewanella</taxon>
    </lineage>
</organism>
<evidence type="ECO:0000313" key="3">
    <source>
        <dbReference type="EMBL" id="GMA82343.1"/>
    </source>
</evidence>
<comment type="caution">
    <text evidence="3">The sequence shown here is derived from an EMBL/GenBank/DDBJ whole genome shotgun (WGS) entry which is preliminary data.</text>
</comment>
<protein>
    <submittedName>
        <fullName evidence="3">Type 11 methyltransferase</fullName>
    </submittedName>
</protein>
<keyword evidence="4" id="KW-1185">Reference proteome</keyword>
<evidence type="ECO:0000256" key="1">
    <source>
        <dbReference type="SAM" id="MobiDB-lite"/>
    </source>
</evidence>
<dbReference type="RefSeq" id="WP_220774783.1">
    <property type="nucleotide sequence ID" value="NZ_BPFC01000169.1"/>
</dbReference>
<proteinExistence type="predicted"/>
<feature type="domain" description="Methyltransferase type 11" evidence="2">
    <location>
        <begin position="72"/>
        <end position="121"/>
    </location>
</feature>
<keyword evidence="3" id="KW-0489">Methyltransferase</keyword>
<accession>A0ABQ6J2H6</accession>
<dbReference type="Pfam" id="PF08241">
    <property type="entry name" value="Methyltransf_11"/>
    <property type="match status" value="1"/>
</dbReference>
<gene>
    <name evidence="3" type="ORF">GCM10025855_18760</name>
</gene>
<dbReference type="InterPro" id="IPR029063">
    <property type="entry name" value="SAM-dependent_MTases_sf"/>
</dbReference>
<feature type="region of interest" description="Disordered" evidence="1">
    <location>
        <begin position="232"/>
        <end position="252"/>
    </location>
</feature>
<dbReference type="Gene3D" id="3.40.50.150">
    <property type="entry name" value="Vaccinia Virus protein VP39"/>
    <property type="match status" value="1"/>
</dbReference>
<dbReference type="EMBL" id="BSUY01000001">
    <property type="protein sequence ID" value="GMA82343.1"/>
    <property type="molecule type" value="Genomic_DNA"/>
</dbReference>
<dbReference type="InterPro" id="IPR013216">
    <property type="entry name" value="Methyltransf_11"/>
</dbReference>
<keyword evidence="3" id="KW-0808">Transferase</keyword>
<dbReference type="GO" id="GO:0008168">
    <property type="term" value="F:methyltransferase activity"/>
    <property type="evidence" value="ECO:0007669"/>
    <property type="project" value="UniProtKB-KW"/>
</dbReference>
<dbReference type="GO" id="GO:0032259">
    <property type="term" value="P:methylation"/>
    <property type="evidence" value="ECO:0007669"/>
    <property type="project" value="UniProtKB-KW"/>
</dbReference>